<feature type="compositionally biased region" description="Polar residues" evidence="7">
    <location>
        <begin position="280"/>
        <end position="295"/>
    </location>
</feature>
<feature type="compositionally biased region" description="Low complexity" evidence="7">
    <location>
        <begin position="698"/>
        <end position="708"/>
    </location>
</feature>
<evidence type="ECO:0000256" key="3">
    <source>
        <dbReference type="ARBA" id="ARBA00012662"/>
    </source>
</evidence>
<feature type="region of interest" description="Disordered" evidence="7">
    <location>
        <begin position="276"/>
        <end position="297"/>
    </location>
</feature>
<dbReference type="InterPro" id="IPR017853">
    <property type="entry name" value="GH"/>
</dbReference>
<evidence type="ECO:0000256" key="6">
    <source>
        <dbReference type="ARBA" id="ARBA00023295"/>
    </source>
</evidence>
<feature type="region of interest" description="Disordered" evidence="7">
    <location>
        <begin position="695"/>
        <end position="731"/>
    </location>
</feature>
<evidence type="ECO:0000256" key="4">
    <source>
        <dbReference type="ARBA" id="ARBA00022729"/>
    </source>
</evidence>
<dbReference type="InterPro" id="IPR016286">
    <property type="entry name" value="FUC_metazoa-typ"/>
</dbReference>
<feature type="chain" id="PRO_5047247242" description="alpha-L-fucosidase" evidence="8">
    <location>
        <begin position="17"/>
        <end position="731"/>
    </location>
</feature>
<gene>
    <name evidence="10" type="ORF">AAF712_009912</name>
</gene>
<keyword evidence="4 8" id="KW-0732">Signal</keyword>
<keyword evidence="6" id="KW-0326">Glycosidase</keyword>
<dbReference type="PANTHER" id="PTHR10030:SF37">
    <property type="entry name" value="ALPHA-L-FUCOSIDASE-RELATED"/>
    <property type="match status" value="1"/>
</dbReference>
<protein>
    <recommendedName>
        <fullName evidence="3">alpha-L-fucosidase</fullName>
        <ecNumber evidence="3">3.2.1.51</ecNumber>
    </recommendedName>
</protein>
<accession>A0ABR2ZPX6</accession>
<feature type="domain" description="Glycoside hydrolase family 29 N-terminal" evidence="9">
    <location>
        <begin position="319"/>
        <end position="632"/>
    </location>
</feature>
<evidence type="ECO:0000313" key="11">
    <source>
        <dbReference type="Proteomes" id="UP001437256"/>
    </source>
</evidence>
<dbReference type="SMART" id="SM00812">
    <property type="entry name" value="Alpha_L_fucos"/>
    <property type="match status" value="1"/>
</dbReference>
<comment type="caution">
    <text evidence="10">The sequence shown here is derived from an EMBL/GenBank/DDBJ whole genome shotgun (WGS) entry which is preliminary data.</text>
</comment>
<dbReference type="PRINTS" id="PR00741">
    <property type="entry name" value="GLHYDRLASE29"/>
</dbReference>
<proteinExistence type="inferred from homology"/>
<dbReference type="Pfam" id="PF01120">
    <property type="entry name" value="Alpha_L_fucos"/>
    <property type="match status" value="1"/>
</dbReference>
<keyword evidence="5" id="KW-0378">Hydrolase</keyword>
<evidence type="ECO:0000256" key="7">
    <source>
        <dbReference type="SAM" id="MobiDB-lite"/>
    </source>
</evidence>
<evidence type="ECO:0000313" key="10">
    <source>
        <dbReference type="EMBL" id="KAL0063214.1"/>
    </source>
</evidence>
<dbReference type="PANTHER" id="PTHR10030">
    <property type="entry name" value="ALPHA-L-FUCOSIDASE"/>
    <property type="match status" value="1"/>
</dbReference>
<evidence type="ECO:0000259" key="9">
    <source>
        <dbReference type="Pfam" id="PF01120"/>
    </source>
</evidence>
<keyword evidence="11" id="KW-1185">Reference proteome</keyword>
<evidence type="ECO:0000256" key="8">
    <source>
        <dbReference type="SAM" id="SignalP"/>
    </source>
</evidence>
<dbReference type="Gene3D" id="3.20.20.80">
    <property type="entry name" value="Glycosidases"/>
    <property type="match status" value="1"/>
</dbReference>
<feature type="compositionally biased region" description="Polar residues" evidence="7">
    <location>
        <begin position="709"/>
        <end position="723"/>
    </location>
</feature>
<comment type="function">
    <text evidence="1">Alpha-L-fucosidase is responsible for hydrolyzing the alpha-1,6-linked fucose joined to the reducing-end N-acetylglucosamine of the carbohydrate moieties of glycoproteins.</text>
</comment>
<evidence type="ECO:0000256" key="5">
    <source>
        <dbReference type="ARBA" id="ARBA00022801"/>
    </source>
</evidence>
<dbReference type="EC" id="3.2.1.51" evidence="3"/>
<evidence type="ECO:0000256" key="2">
    <source>
        <dbReference type="ARBA" id="ARBA00007951"/>
    </source>
</evidence>
<dbReference type="InterPro" id="IPR057739">
    <property type="entry name" value="Glyco_hydro_29_N"/>
</dbReference>
<dbReference type="SUPFAM" id="SSF51445">
    <property type="entry name" value="(Trans)glycosidases"/>
    <property type="match status" value="1"/>
</dbReference>
<dbReference type="EMBL" id="JBBXMP010000086">
    <property type="protein sequence ID" value="KAL0063214.1"/>
    <property type="molecule type" value="Genomic_DNA"/>
</dbReference>
<feature type="signal peptide" evidence="8">
    <location>
        <begin position="1"/>
        <end position="16"/>
    </location>
</feature>
<evidence type="ECO:0000256" key="1">
    <source>
        <dbReference type="ARBA" id="ARBA00004071"/>
    </source>
</evidence>
<comment type="similarity">
    <text evidence="2">Belongs to the glycosyl hydrolase 29 family.</text>
</comment>
<sequence>MLSVIALSLLVTASQAILATPASLQAFPSAAIDLKPFFNNKAASSDGSADFDGQGGSFDSQFLPSGVWTHDNISYNLPSSWGSENDNVIASGQVLPLENPAYVHEAHFLFAGDGNSVGFAATLTLNFADNTTQNLTLQGKGWWSWPLLNKGVIQTPYNIIKNGTTLTKNLNATQIYQWSTSIPSEQKLSSITLSSDTSPRLHFFAINFSPSSDPSQSSGAALAVRRVRFTNRWETVNNVRAQAVEVTLANLLPGNTLSANTSLTFETHHRDIGTWHSDSDAWSGQSSRSRGSNASMVVKDNGGTTVGTSDGWAASPLIEEWTPDASVLAKHETPAWWNKAKYGILQVTMRLDVVYDDFIPKFTASKFNASQWMDLFDRAGAKYFVLVTKHHDGYALFDAGNTTHRSSVYSGPQRDLVAELFATAAREKPDIHRGTYYSLPEWFSPDYAKYGFGEWPGGLAHNVFNESQIEPYTGRLDISDYIDDLQLPHMLQLAEQYETEIMWCDIGGPNKTIEFAAQYYNLAFQKGRQVTINNRCGEVPDFVTPEYSTFNTIEPDSWESSEGMDPFSYGYNSATNASQYKNGTTLIRTLVDIVSKGGNFLIDIGPTAEGEIIAPMADNLLDAGAWLQHSGECVYDTVIIIPIPSHPIAACLYITTQDFSFQGSEDINVTNTSTPARFTRTADTFCIVAFDRPGKTESSSLTNDSLSSPVTRSGSSVQTSTGANRHRYLGR</sequence>
<organism evidence="10 11">
    <name type="scientific">Marasmius tenuissimus</name>
    <dbReference type="NCBI Taxonomy" id="585030"/>
    <lineage>
        <taxon>Eukaryota</taxon>
        <taxon>Fungi</taxon>
        <taxon>Dikarya</taxon>
        <taxon>Basidiomycota</taxon>
        <taxon>Agaricomycotina</taxon>
        <taxon>Agaricomycetes</taxon>
        <taxon>Agaricomycetidae</taxon>
        <taxon>Agaricales</taxon>
        <taxon>Marasmiineae</taxon>
        <taxon>Marasmiaceae</taxon>
        <taxon>Marasmius</taxon>
    </lineage>
</organism>
<name>A0ABR2ZPX6_9AGAR</name>
<reference evidence="10 11" key="1">
    <citation type="submission" date="2024-05" db="EMBL/GenBank/DDBJ databases">
        <title>A draft genome resource for the thread blight pathogen Marasmius tenuissimus strain MS-2.</title>
        <authorList>
            <person name="Yulfo-Soto G.E."/>
            <person name="Baruah I.K."/>
            <person name="Amoako-Attah I."/>
            <person name="Bukari Y."/>
            <person name="Meinhardt L.W."/>
            <person name="Bailey B.A."/>
            <person name="Cohen S.P."/>
        </authorList>
    </citation>
    <scope>NUCLEOTIDE SEQUENCE [LARGE SCALE GENOMIC DNA]</scope>
    <source>
        <strain evidence="10 11">MS-2</strain>
    </source>
</reference>
<dbReference type="InterPro" id="IPR000933">
    <property type="entry name" value="Glyco_hydro_29"/>
</dbReference>
<dbReference type="Proteomes" id="UP001437256">
    <property type="component" value="Unassembled WGS sequence"/>
</dbReference>